<dbReference type="GO" id="GO:1901907">
    <property type="term" value="P:diadenosine pentaphosphate catabolic process"/>
    <property type="evidence" value="ECO:0007669"/>
    <property type="project" value="TreeGrafter"/>
</dbReference>
<dbReference type="PROSITE" id="PS51462">
    <property type="entry name" value="NUDIX"/>
    <property type="match status" value="1"/>
</dbReference>
<dbReference type="GO" id="GO:1901911">
    <property type="term" value="P:adenosine 5'-(hexahydrogen pentaphosphate) catabolic process"/>
    <property type="evidence" value="ECO:0007669"/>
    <property type="project" value="TreeGrafter"/>
</dbReference>
<dbReference type="InterPro" id="IPR000086">
    <property type="entry name" value="NUDIX_hydrolase_dom"/>
</dbReference>
<dbReference type="GO" id="GO:0046872">
    <property type="term" value="F:metal ion binding"/>
    <property type="evidence" value="ECO:0007669"/>
    <property type="project" value="UniProtKB-KW"/>
</dbReference>
<dbReference type="GO" id="GO:0071543">
    <property type="term" value="P:diphosphoinositol polyphosphate metabolic process"/>
    <property type="evidence" value="ECO:0007669"/>
    <property type="project" value="TreeGrafter"/>
</dbReference>
<dbReference type="RefSeq" id="WP_089959582.1">
    <property type="nucleotide sequence ID" value="NZ_FNAV01000007.1"/>
</dbReference>
<evidence type="ECO:0000256" key="4">
    <source>
        <dbReference type="ARBA" id="ARBA00022842"/>
    </source>
</evidence>
<dbReference type="OrthoDB" id="7066910at2"/>
<dbReference type="SUPFAM" id="SSF55811">
    <property type="entry name" value="Nudix"/>
    <property type="match status" value="1"/>
</dbReference>
<comment type="cofactor">
    <cofactor evidence="1">
        <name>Mg(2+)</name>
        <dbReference type="ChEBI" id="CHEBI:18420"/>
    </cofactor>
</comment>
<evidence type="ECO:0000256" key="2">
    <source>
        <dbReference type="ARBA" id="ARBA00022723"/>
    </source>
</evidence>
<dbReference type="GO" id="GO:0034431">
    <property type="term" value="F:bis(5'-adenosyl)-hexaphosphatase activity"/>
    <property type="evidence" value="ECO:0007669"/>
    <property type="project" value="TreeGrafter"/>
</dbReference>
<evidence type="ECO:0000256" key="1">
    <source>
        <dbReference type="ARBA" id="ARBA00001946"/>
    </source>
</evidence>
<dbReference type="EMBL" id="FNAV01000007">
    <property type="protein sequence ID" value="SDE77939.1"/>
    <property type="molecule type" value="Genomic_DNA"/>
</dbReference>
<proteinExistence type="predicted"/>
<evidence type="ECO:0000313" key="6">
    <source>
        <dbReference type="EMBL" id="SDE77939.1"/>
    </source>
</evidence>
<dbReference type="Proteomes" id="UP000198994">
    <property type="component" value="Unassembled WGS sequence"/>
</dbReference>
<keyword evidence="7" id="KW-1185">Reference proteome</keyword>
<accession>A0A1G7FQ97</accession>
<gene>
    <name evidence="6" type="ORF">SAMN04488105_107223</name>
</gene>
<evidence type="ECO:0000259" key="5">
    <source>
        <dbReference type="PROSITE" id="PS51462"/>
    </source>
</evidence>
<dbReference type="Pfam" id="PF00293">
    <property type="entry name" value="NUDIX"/>
    <property type="match status" value="1"/>
</dbReference>
<dbReference type="GO" id="GO:0008486">
    <property type="term" value="F:diphosphoinositol-polyphosphate diphosphatase activity"/>
    <property type="evidence" value="ECO:0007669"/>
    <property type="project" value="TreeGrafter"/>
</dbReference>
<sequence length="160" mass="18163">MLGTIWKRYISPMLHRPLRVQIAALCYRYAETGPEILLITSRSTKRWIIPKGWPMHGTDGAGTALQEAWEEAGVKARGPRRPVRIGRYHYDKVLDGGLPVATSVDVYAIEVEKLLDDFPEMQDRERHWMTPERAAAAVHEEQLKALLADLRGYLDDAARG</sequence>
<organism evidence="6 7">
    <name type="scientific">Salipiger thiooxidans</name>
    <dbReference type="NCBI Taxonomy" id="282683"/>
    <lineage>
        <taxon>Bacteria</taxon>
        <taxon>Pseudomonadati</taxon>
        <taxon>Pseudomonadota</taxon>
        <taxon>Alphaproteobacteria</taxon>
        <taxon>Rhodobacterales</taxon>
        <taxon>Roseobacteraceae</taxon>
        <taxon>Salipiger</taxon>
    </lineage>
</organism>
<dbReference type="GO" id="GO:0034432">
    <property type="term" value="F:bis(5'-adenosyl)-pentaphosphatase activity"/>
    <property type="evidence" value="ECO:0007669"/>
    <property type="project" value="TreeGrafter"/>
</dbReference>
<keyword evidence="4" id="KW-0460">Magnesium</keyword>
<reference evidence="7" key="1">
    <citation type="submission" date="2016-10" db="EMBL/GenBank/DDBJ databases">
        <authorList>
            <person name="Varghese N."/>
            <person name="Submissions S."/>
        </authorList>
    </citation>
    <scope>NUCLEOTIDE SEQUENCE [LARGE SCALE GENOMIC DNA]</scope>
    <source>
        <strain evidence="7">DSM 10146</strain>
    </source>
</reference>
<evidence type="ECO:0000256" key="3">
    <source>
        <dbReference type="ARBA" id="ARBA00022801"/>
    </source>
</evidence>
<feature type="domain" description="Nudix hydrolase" evidence="5">
    <location>
        <begin position="17"/>
        <end position="151"/>
    </location>
</feature>
<dbReference type="CDD" id="cd04666">
    <property type="entry name" value="NUDIX_DIPP2_like_Nudt4"/>
    <property type="match status" value="1"/>
</dbReference>
<dbReference type="GO" id="GO:1901909">
    <property type="term" value="P:diadenosine hexaphosphate catabolic process"/>
    <property type="evidence" value="ECO:0007669"/>
    <property type="project" value="TreeGrafter"/>
</dbReference>
<dbReference type="GO" id="GO:0005737">
    <property type="term" value="C:cytoplasm"/>
    <property type="evidence" value="ECO:0007669"/>
    <property type="project" value="TreeGrafter"/>
</dbReference>
<dbReference type="Gene3D" id="3.90.79.10">
    <property type="entry name" value="Nucleoside Triphosphate Pyrophosphohydrolase"/>
    <property type="match status" value="1"/>
</dbReference>
<keyword evidence="3" id="KW-0378">Hydrolase</keyword>
<dbReference type="STRING" id="282683.SAMN04488105_107223"/>
<dbReference type="AlphaFoldDB" id="A0A1G7FQ97"/>
<protein>
    <submittedName>
        <fullName evidence="6">8-oxo-dGTP pyrophosphatase MutT, NUDIX family</fullName>
    </submittedName>
</protein>
<dbReference type="InterPro" id="IPR015797">
    <property type="entry name" value="NUDIX_hydrolase-like_dom_sf"/>
</dbReference>
<dbReference type="PANTHER" id="PTHR12629">
    <property type="entry name" value="DIPHOSPHOINOSITOL POLYPHOSPHATE PHOSPHOHYDROLASE"/>
    <property type="match status" value="1"/>
</dbReference>
<dbReference type="InterPro" id="IPR047198">
    <property type="entry name" value="DDP-like_NUDIX"/>
</dbReference>
<keyword evidence="2" id="KW-0479">Metal-binding</keyword>
<dbReference type="GO" id="GO:0000298">
    <property type="term" value="F:endopolyphosphatase activity"/>
    <property type="evidence" value="ECO:0007669"/>
    <property type="project" value="TreeGrafter"/>
</dbReference>
<evidence type="ECO:0000313" key="7">
    <source>
        <dbReference type="Proteomes" id="UP000198994"/>
    </source>
</evidence>
<dbReference type="PANTHER" id="PTHR12629:SF0">
    <property type="entry name" value="DIPHOSPHOINOSITOL-POLYPHOSPHATE DIPHOSPHATASE"/>
    <property type="match status" value="1"/>
</dbReference>
<name>A0A1G7FQ97_9RHOB</name>